<protein>
    <submittedName>
        <fullName evidence="1">Uncharacterized protein</fullName>
    </submittedName>
</protein>
<reference evidence="1" key="1">
    <citation type="submission" date="2018-05" db="EMBL/GenBank/DDBJ databases">
        <authorList>
            <person name="Lanie J.A."/>
            <person name="Ng W.-L."/>
            <person name="Kazmierczak K.M."/>
            <person name="Andrzejewski T.M."/>
            <person name="Davidsen T.M."/>
            <person name="Wayne K.J."/>
            <person name="Tettelin H."/>
            <person name="Glass J.I."/>
            <person name="Rusch D."/>
            <person name="Podicherti R."/>
            <person name="Tsui H.-C.T."/>
            <person name="Winkler M.E."/>
        </authorList>
    </citation>
    <scope>NUCLEOTIDE SEQUENCE</scope>
</reference>
<accession>A0A382SGJ3</accession>
<dbReference type="AlphaFoldDB" id="A0A382SGJ3"/>
<proteinExistence type="predicted"/>
<evidence type="ECO:0000313" key="1">
    <source>
        <dbReference type="EMBL" id="SVD08976.1"/>
    </source>
</evidence>
<organism evidence="1">
    <name type="scientific">marine metagenome</name>
    <dbReference type="NCBI Taxonomy" id="408172"/>
    <lineage>
        <taxon>unclassified sequences</taxon>
        <taxon>metagenomes</taxon>
        <taxon>ecological metagenomes</taxon>
    </lineage>
</organism>
<dbReference type="EMBL" id="UINC01128918">
    <property type="protein sequence ID" value="SVD08976.1"/>
    <property type="molecule type" value="Genomic_DNA"/>
</dbReference>
<gene>
    <name evidence="1" type="ORF">METZ01_LOCUS361830</name>
</gene>
<name>A0A382SGJ3_9ZZZZ</name>
<sequence>MSTGKNNWLRQNLYNGSKEEIQTGIKIYRTGKASGPLQ</sequence>